<evidence type="ECO:0000256" key="1">
    <source>
        <dbReference type="SAM" id="MobiDB-lite"/>
    </source>
</evidence>
<keyword evidence="3" id="KW-1185">Reference proteome</keyword>
<feature type="compositionally biased region" description="Polar residues" evidence="1">
    <location>
        <begin position="46"/>
        <end position="65"/>
    </location>
</feature>
<evidence type="ECO:0000313" key="3">
    <source>
        <dbReference type="Proteomes" id="UP001152795"/>
    </source>
</evidence>
<evidence type="ECO:0000313" key="2">
    <source>
        <dbReference type="EMBL" id="CAB4042368.1"/>
    </source>
</evidence>
<sequence>MSLIGTLKSNSVGFYSESPLHDTNNMSNMFFNQSPFPRRPEKEPLTSHSTSQSASHLNNLYSAPSVTAPGPQASYFGSGLGSPGGLTTTSALPGAPGSSRGLTGSPQFSRSVSYPGYHNNHLSGQLSNVGSGLQHLNNVSSTVSSTQPGR</sequence>
<organism evidence="2 3">
    <name type="scientific">Paramuricea clavata</name>
    <name type="common">Red gorgonian</name>
    <name type="synonym">Violescent sea-whip</name>
    <dbReference type="NCBI Taxonomy" id="317549"/>
    <lineage>
        <taxon>Eukaryota</taxon>
        <taxon>Metazoa</taxon>
        <taxon>Cnidaria</taxon>
        <taxon>Anthozoa</taxon>
        <taxon>Octocorallia</taxon>
        <taxon>Malacalcyonacea</taxon>
        <taxon>Plexauridae</taxon>
        <taxon>Paramuricea</taxon>
    </lineage>
</organism>
<feature type="compositionally biased region" description="Polar residues" evidence="1">
    <location>
        <begin position="24"/>
        <end position="35"/>
    </location>
</feature>
<proteinExistence type="predicted"/>
<dbReference type="EMBL" id="CACRXK020029979">
    <property type="protein sequence ID" value="CAB4042368.1"/>
    <property type="molecule type" value="Genomic_DNA"/>
</dbReference>
<feature type="compositionally biased region" description="Polar residues" evidence="1">
    <location>
        <begin position="100"/>
        <end position="112"/>
    </location>
</feature>
<accession>A0A7D9M1K9</accession>
<comment type="caution">
    <text evidence="2">The sequence shown here is derived from an EMBL/GenBank/DDBJ whole genome shotgun (WGS) entry which is preliminary data.</text>
</comment>
<reference evidence="2" key="1">
    <citation type="submission" date="2020-04" db="EMBL/GenBank/DDBJ databases">
        <authorList>
            <person name="Alioto T."/>
            <person name="Alioto T."/>
            <person name="Gomez Garrido J."/>
        </authorList>
    </citation>
    <scope>NUCLEOTIDE SEQUENCE</scope>
    <source>
        <strain evidence="2">A484AB</strain>
    </source>
</reference>
<feature type="region of interest" description="Disordered" evidence="1">
    <location>
        <begin position="24"/>
        <end position="116"/>
    </location>
</feature>
<gene>
    <name evidence="2" type="ORF">PACLA_8A006633</name>
</gene>
<dbReference type="Proteomes" id="UP001152795">
    <property type="component" value="Unassembled WGS sequence"/>
</dbReference>
<dbReference type="AlphaFoldDB" id="A0A7D9M1K9"/>
<protein>
    <submittedName>
        <fullName evidence="2">Uncharacterized protein</fullName>
    </submittedName>
</protein>
<name>A0A7D9M1K9_PARCT</name>